<evidence type="ECO:0000256" key="1">
    <source>
        <dbReference type="SAM" id="MobiDB-lite"/>
    </source>
</evidence>
<name>A0A9P6PTL4_9FUNG</name>
<keyword evidence="3" id="KW-1185">Reference proteome</keyword>
<feature type="compositionally biased region" description="Polar residues" evidence="1">
    <location>
        <begin position="35"/>
        <end position="63"/>
    </location>
</feature>
<sequence>MPIKPTTRAFSPENDPHPSWAFFPPEAAYIHHTSDNTSSNATKTTSPLNSSTKNNSIPSSTPSTHHRILDHCFHLSIETRLKQAEAQYLASAQEQIVEDQQSSMSALKHDDWRRRQRTLVDEALVLGRKGSNVEAIVDGILKSHRSSGPLQSLPRHLKHRLHLCQLTSMVFGRFDVASSTNNSVGLVIYSDLNSRRHGASRAAIQHHLANNPQGQKTRSFFIQSIQSSLYCRRHHRKDCQRTCCTLAKMQHQQQRPCEVKKKMTNNHSINNVRNPQQKSVAGLIDALPAFLKCSAMSYKDIAQSMMDKDEQMDLKNTRVLEGWYRLLLEMMTQAVIESYLCDGTSGLDILVDVFAYGDELDPEEGNKDGTMSENAKEQPQYHQDQGQGTRTQQSPLPDTISQDREDDILFVKTPEYEAFKKAKDERLEEFLTSNGASVEEHFVNLATKYPLVVFERQMTHYISRSQRLLVDPKLSRSAQDIGFLIPPATSAYADGSLSMPVSDGEDYEAMEDVIRLEEIKEEEEDQNQQRQQSPQHVRHEKMKLATITTSGHEDSAPKKRRSANSNVKHQLPSPPPSVAVSRSSTVSPLTATVSLSEEEESITEAARILMSNKKHTCTEVKCEPLGGDRVTKKVKV</sequence>
<evidence type="ECO:0000313" key="3">
    <source>
        <dbReference type="Proteomes" id="UP000726737"/>
    </source>
</evidence>
<comment type="caution">
    <text evidence="2">The sequence shown here is derived from an EMBL/GenBank/DDBJ whole genome shotgun (WGS) entry which is preliminary data.</text>
</comment>
<protein>
    <submittedName>
        <fullName evidence="2">Uncharacterized protein</fullName>
    </submittedName>
</protein>
<dbReference type="Proteomes" id="UP000726737">
    <property type="component" value="Unassembled WGS sequence"/>
</dbReference>
<dbReference type="AlphaFoldDB" id="A0A9P6PTL4"/>
<dbReference type="OrthoDB" id="2275774at2759"/>
<proteinExistence type="predicted"/>
<feature type="region of interest" description="Disordered" evidence="1">
    <location>
        <begin position="361"/>
        <end position="404"/>
    </location>
</feature>
<feature type="region of interest" description="Disordered" evidence="1">
    <location>
        <begin position="520"/>
        <end position="587"/>
    </location>
</feature>
<gene>
    <name evidence="2" type="ORF">BG011_007381</name>
</gene>
<organism evidence="2 3">
    <name type="scientific">Mortierella polycephala</name>
    <dbReference type="NCBI Taxonomy" id="41804"/>
    <lineage>
        <taxon>Eukaryota</taxon>
        <taxon>Fungi</taxon>
        <taxon>Fungi incertae sedis</taxon>
        <taxon>Mucoromycota</taxon>
        <taxon>Mortierellomycotina</taxon>
        <taxon>Mortierellomycetes</taxon>
        <taxon>Mortierellales</taxon>
        <taxon>Mortierellaceae</taxon>
        <taxon>Mortierella</taxon>
    </lineage>
</organism>
<accession>A0A9P6PTL4</accession>
<feature type="compositionally biased region" description="Low complexity" evidence="1">
    <location>
        <begin position="578"/>
        <end position="587"/>
    </location>
</feature>
<feature type="region of interest" description="Disordered" evidence="1">
    <location>
        <begin position="31"/>
        <end position="64"/>
    </location>
</feature>
<dbReference type="EMBL" id="JAAAJA010000567">
    <property type="protein sequence ID" value="KAG0251774.1"/>
    <property type="molecule type" value="Genomic_DNA"/>
</dbReference>
<evidence type="ECO:0000313" key="2">
    <source>
        <dbReference type="EMBL" id="KAG0251774.1"/>
    </source>
</evidence>
<reference evidence="2" key="1">
    <citation type="journal article" date="2020" name="Fungal Divers.">
        <title>Resolving the Mortierellaceae phylogeny through synthesis of multi-gene phylogenetics and phylogenomics.</title>
        <authorList>
            <person name="Vandepol N."/>
            <person name="Liber J."/>
            <person name="Desiro A."/>
            <person name="Na H."/>
            <person name="Kennedy M."/>
            <person name="Barry K."/>
            <person name="Grigoriev I.V."/>
            <person name="Miller A.N."/>
            <person name="O'Donnell K."/>
            <person name="Stajich J.E."/>
            <person name="Bonito G."/>
        </authorList>
    </citation>
    <scope>NUCLEOTIDE SEQUENCE</scope>
    <source>
        <strain evidence="2">KOD948</strain>
    </source>
</reference>
<feature type="compositionally biased region" description="Polar residues" evidence="1">
    <location>
        <begin position="380"/>
        <end position="400"/>
    </location>
</feature>